<comment type="caution">
    <text evidence="4">The sequence shown here is derived from an EMBL/GenBank/DDBJ whole genome shotgun (WGS) entry which is preliminary data.</text>
</comment>
<organism evidence="4 5">
    <name type="scientific">Microscilla marina ATCC 23134</name>
    <dbReference type="NCBI Taxonomy" id="313606"/>
    <lineage>
        <taxon>Bacteria</taxon>
        <taxon>Pseudomonadati</taxon>
        <taxon>Bacteroidota</taxon>
        <taxon>Cytophagia</taxon>
        <taxon>Cytophagales</taxon>
        <taxon>Microscillaceae</taxon>
        <taxon>Microscilla</taxon>
    </lineage>
</organism>
<dbReference type="InterPro" id="IPR036291">
    <property type="entry name" value="NAD(P)-bd_dom_sf"/>
</dbReference>
<dbReference type="GO" id="GO:0016020">
    <property type="term" value="C:membrane"/>
    <property type="evidence" value="ECO:0007669"/>
    <property type="project" value="TreeGrafter"/>
</dbReference>
<comment type="similarity">
    <text evidence="1 3">Belongs to the short-chain dehydrogenases/reductases (SDR) family.</text>
</comment>
<evidence type="ECO:0000256" key="3">
    <source>
        <dbReference type="RuleBase" id="RU000363"/>
    </source>
</evidence>
<accession>A1ZGN7</accession>
<dbReference type="CDD" id="cd05233">
    <property type="entry name" value="SDR_c"/>
    <property type="match status" value="1"/>
</dbReference>
<keyword evidence="5" id="KW-1185">Reference proteome</keyword>
<evidence type="ECO:0000313" key="4">
    <source>
        <dbReference type="EMBL" id="EAY30654.1"/>
    </source>
</evidence>
<dbReference type="EMBL" id="AAWS01000006">
    <property type="protein sequence ID" value="EAY30654.1"/>
    <property type="molecule type" value="Genomic_DNA"/>
</dbReference>
<dbReference type="PANTHER" id="PTHR44196:SF2">
    <property type="entry name" value="SHORT-CHAIN DEHYDROGENASE-RELATED"/>
    <property type="match status" value="1"/>
</dbReference>
<dbReference type="Proteomes" id="UP000004095">
    <property type="component" value="Unassembled WGS sequence"/>
</dbReference>
<dbReference type="eggNOG" id="COG0300">
    <property type="taxonomic scope" value="Bacteria"/>
</dbReference>
<dbReference type="PIRSF" id="PIRSF000126">
    <property type="entry name" value="11-beta-HSD1"/>
    <property type="match status" value="1"/>
</dbReference>
<protein>
    <submittedName>
        <fullName evidence="4">Short-chain dehydrogenase/reductase SDR</fullName>
    </submittedName>
</protein>
<evidence type="ECO:0000256" key="1">
    <source>
        <dbReference type="ARBA" id="ARBA00006484"/>
    </source>
</evidence>
<keyword evidence="2" id="KW-0560">Oxidoreductase</keyword>
<evidence type="ECO:0000256" key="2">
    <source>
        <dbReference type="ARBA" id="ARBA00023002"/>
    </source>
</evidence>
<dbReference type="RefSeq" id="WP_002694981.1">
    <property type="nucleotide sequence ID" value="NZ_AAWS01000006.1"/>
</dbReference>
<dbReference type="OrthoDB" id="9808814at2"/>
<dbReference type="AlphaFoldDB" id="A1ZGN7"/>
<sequence length="277" mass="30099">MNPTVLITGASSGIGAALAYVFAAKGYNTVLVARREDKLKAIAEDIEHRFETKAWVKPQDLSVANAAQTLYEQLIEKDIHINVLINNAGLGNIGKLAEQTTANSFQMLQVNVTALTELTQVFVKDMLVQKERDLANGVAAHYKIMNIASLAAFQPGPNMAVYFASKAYVLSFSEAIAEELKEANIGVTTVCPGITRTDFLEKAHLAKENLYTEWVSQSAQEVAEEAYKALFDGKRVHITGGVVNSISAKAASIVPNRYLNPITGWLIENIGGGKDVW</sequence>
<name>A1ZGN7_MICM2</name>
<evidence type="ECO:0000313" key="5">
    <source>
        <dbReference type="Proteomes" id="UP000004095"/>
    </source>
</evidence>
<gene>
    <name evidence="4" type="ORF">M23134_03292</name>
</gene>
<dbReference type="Gene3D" id="3.40.50.720">
    <property type="entry name" value="NAD(P)-binding Rossmann-like Domain"/>
    <property type="match status" value="1"/>
</dbReference>
<dbReference type="PRINTS" id="PR00081">
    <property type="entry name" value="GDHRDH"/>
</dbReference>
<dbReference type="PRINTS" id="PR00080">
    <property type="entry name" value="SDRFAMILY"/>
</dbReference>
<reference evidence="4 5" key="1">
    <citation type="submission" date="2007-01" db="EMBL/GenBank/DDBJ databases">
        <authorList>
            <person name="Haygood M."/>
            <person name="Podell S."/>
            <person name="Anderson C."/>
            <person name="Hopkinson B."/>
            <person name="Roe K."/>
            <person name="Barbeau K."/>
            <person name="Gaasterland T."/>
            <person name="Ferriera S."/>
            <person name="Johnson J."/>
            <person name="Kravitz S."/>
            <person name="Beeson K."/>
            <person name="Sutton G."/>
            <person name="Rogers Y.-H."/>
            <person name="Friedman R."/>
            <person name="Frazier M."/>
            <person name="Venter J.C."/>
        </authorList>
    </citation>
    <scope>NUCLEOTIDE SEQUENCE [LARGE SCALE GENOMIC DNA]</scope>
    <source>
        <strain evidence="4 5">ATCC 23134</strain>
    </source>
</reference>
<proteinExistence type="inferred from homology"/>
<dbReference type="Pfam" id="PF00106">
    <property type="entry name" value="adh_short"/>
    <property type="match status" value="1"/>
</dbReference>
<dbReference type="InterPro" id="IPR002347">
    <property type="entry name" value="SDR_fam"/>
</dbReference>
<dbReference type="GO" id="GO:0016491">
    <property type="term" value="F:oxidoreductase activity"/>
    <property type="evidence" value="ECO:0007669"/>
    <property type="project" value="UniProtKB-KW"/>
</dbReference>
<dbReference type="PANTHER" id="PTHR44196">
    <property type="entry name" value="DEHYDROGENASE/REDUCTASE SDR FAMILY MEMBER 7B"/>
    <property type="match status" value="1"/>
</dbReference>
<dbReference type="SUPFAM" id="SSF51735">
    <property type="entry name" value="NAD(P)-binding Rossmann-fold domains"/>
    <property type="match status" value="1"/>
</dbReference>